<feature type="transmembrane region" description="Helical" evidence="1">
    <location>
        <begin position="125"/>
        <end position="145"/>
    </location>
</feature>
<dbReference type="Proteomes" id="UP000328092">
    <property type="component" value="Unassembled WGS sequence"/>
</dbReference>
<feature type="transmembrane region" description="Helical" evidence="1">
    <location>
        <begin position="70"/>
        <end position="89"/>
    </location>
</feature>
<evidence type="ECO:0000313" key="2">
    <source>
        <dbReference type="EMBL" id="VIO79637.1"/>
    </source>
</evidence>
<evidence type="ECO:0000256" key="1">
    <source>
        <dbReference type="SAM" id="Phobius"/>
    </source>
</evidence>
<comment type="caution">
    <text evidence="2">The sequence shown here is derived from an EMBL/GenBank/DDBJ whole genome shotgun (WGS) entry which is preliminary data.</text>
</comment>
<protein>
    <submittedName>
        <fullName evidence="2">Uncharacterized protein</fullName>
    </submittedName>
</protein>
<keyword evidence="1" id="KW-0812">Transmembrane</keyword>
<name>A0A508TYU3_9BRAD</name>
<evidence type="ECO:0000313" key="3">
    <source>
        <dbReference type="Proteomes" id="UP000328092"/>
    </source>
</evidence>
<keyword evidence="1" id="KW-0472">Membrane</keyword>
<dbReference type="EMBL" id="CAADFC020000033">
    <property type="protein sequence ID" value="VIO79637.1"/>
    <property type="molecule type" value="Genomic_DNA"/>
</dbReference>
<proteinExistence type="predicted"/>
<keyword evidence="3" id="KW-1185">Reference proteome</keyword>
<gene>
    <name evidence="2" type="ORF">CI1B_79710</name>
</gene>
<dbReference type="AlphaFoldDB" id="A0A508TYU3"/>
<organism evidence="2 3">
    <name type="scientific">Bradyrhizobium ivorense</name>
    <dbReference type="NCBI Taxonomy" id="2511166"/>
    <lineage>
        <taxon>Bacteria</taxon>
        <taxon>Pseudomonadati</taxon>
        <taxon>Pseudomonadota</taxon>
        <taxon>Alphaproteobacteria</taxon>
        <taxon>Hyphomicrobiales</taxon>
        <taxon>Nitrobacteraceae</taxon>
        <taxon>Bradyrhizobium</taxon>
    </lineage>
</organism>
<feature type="transmembrane region" description="Helical" evidence="1">
    <location>
        <begin position="45"/>
        <end position="64"/>
    </location>
</feature>
<reference evidence="2" key="1">
    <citation type="submission" date="2019-02" db="EMBL/GenBank/DDBJ databases">
        <authorList>
            <person name="Pothier F.J."/>
        </authorList>
    </citation>
    <scope>NUCLEOTIDE SEQUENCE</scope>
    <source>
        <strain evidence="2">CI-1B</strain>
    </source>
</reference>
<keyword evidence="1" id="KW-1133">Transmembrane helix</keyword>
<accession>A0A508TYU3</accession>
<sequence>MTSRAYRTQGSHLFFDCRPTTRGPRIPTLSLAVSIGRPMRRQSETLLLVPLLPIFLIGMFPMLLIGLLGFFGLIIFGILLVCVGLTLGLEAHGEFNEGIIVHGYARPSERATQVSNLHAATRSAAVLEIVGLALVVTGLAGFFGYG</sequence>